<proteinExistence type="predicted"/>
<dbReference type="EMBL" id="OZ034820">
    <property type="protein sequence ID" value="CAL1404631.1"/>
    <property type="molecule type" value="Genomic_DNA"/>
</dbReference>
<name>A0AAV2G1Z9_9ROSI</name>
<keyword evidence="1" id="KW-0732">Signal</keyword>
<evidence type="ECO:0000313" key="2">
    <source>
        <dbReference type="EMBL" id="CAL1404631.1"/>
    </source>
</evidence>
<dbReference type="Proteomes" id="UP001497516">
    <property type="component" value="Chromosome 7"/>
</dbReference>
<accession>A0AAV2G1Z9</accession>
<dbReference type="AlphaFoldDB" id="A0AAV2G1Z9"/>
<feature type="chain" id="PRO_5043449672" evidence="1">
    <location>
        <begin position="25"/>
        <end position="120"/>
    </location>
</feature>
<organism evidence="2 3">
    <name type="scientific">Linum trigynum</name>
    <dbReference type="NCBI Taxonomy" id="586398"/>
    <lineage>
        <taxon>Eukaryota</taxon>
        <taxon>Viridiplantae</taxon>
        <taxon>Streptophyta</taxon>
        <taxon>Embryophyta</taxon>
        <taxon>Tracheophyta</taxon>
        <taxon>Spermatophyta</taxon>
        <taxon>Magnoliopsida</taxon>
        <taxon>eudicotyledons</taxon>
        <taxon>Gunneridae</taxon>
        <taxon>Pentapetalae</taxon>
        <taxon>rosids</taxon>
        <taxon>fabids</taxon>
        <taxon>Malpighiales</taxon>
        <taxon>Linaceae</taxon>
        <taxon>Linum</taxon>
    </lineage>
</organism>
<keyword evidence="3" id="KW-1185">Reference proteome</keyword>
<evidence type="ECO:0000256" key="1">
    <source>
        <dbReference type="SAM" id="SignalP"/>
    </source>
</evidence>
<gene>
    <name evidence="2" type="ORF">LTRI10_LOCUS44467</name>
</gene>
<evidence type="ECO:0000313" key="3">
    <source>
        <dbReference type="Proteomes" id="UP001497516"/>
    </source>
</evidence>
<sequence length="120" mass="13141">MAIAGTVAKLAAVVLLLTLPCIDSKAINPQSEDAPTNVSNVHQNLGIQMQPERGTNNAVVILPQGSDINPDYVGWCSTYCNDQNCRLSYPDMCDGQDRDNCYIGCYCEDLPYRCECLCSE</sequence>
<protein>
    <submittedName>
        <fullName evidence="2">Uncharacterized protein</fullName>
    </submittedName>
</protein>
<reference evidence="2 3" key="1">
    <citation type="submission" date="2024-04" db="EMBL/GenBank/DDBJ databases">
        <authorList>
            <person name="Fracassetti M."/>
        </authorList>
    </citation>
    <scope>NUCLEOTIDE SEQUENCE [LARGE SCALE GENOMIC DNA]</scope>
</reference>
<feature type="signal peptide" evidence="1">
    <location>
        <begin position="1"/>
        <end position="24"/>
    </location>
</feature>